<evidence type="ECO:0000256" key="1">
    <source>
        <dbReference type="SAM" id="MobiDB-lite"/>
    </source>
</evidence>
<accession>A0A9P4HH33</accession>
<proteinExistence type="predicted"/>
<reference evidence="2" key="1">
    <citation type="journal article" date="2020" name="Stud. Mycol.">
        <title>101 Dothideomycetes genomes: a test case for predicting lifestyles and emergence of pathogens.</title>
        <authorList>
            <person name="Haridas S."/>
            <person name="Albert R."/>
            <person name="Binder M."/>
            <person name="Bloem J."/>
            <person name="Labutti K."/>
            <person name="Salamov A."/>
            <person name="Andreopoulos B."/>
            <person name="Baker S."/>
            <person name="Barry K."/>
            <person name="Bills G."/>
            <person name="Bluhm B."/>
            <person name="Cannon C."/>
            <person name="Castanera R."/>
            <person name="Culley D."/>
            <person name="Daum C."/>
            <person name="Ezra D."/>
            <person name="Gonzalez J."/>
            <person name="Henrissat B."/>
            <person name="Kuo A."/>
            <person name="Liang C."/>
            <person name="Lipzen A."/>
            <person name="Lutzoni F."/>
            <person name="Magnuson J."/>
            <person name="Mondo S."/>
            <person name="Nolan M."/>
            <person name="Ohm R."/>
            <person name="Pangilinan J."/>
            <person name="Park H.-J."/>
            <person name="Ramirez L."/>
            <person name="Alfaro M."/>
            <person name="Sun H."/>
            <person name="Tritt A."/>
            <person name="Yoshinaga Y."/>
            <person name="Zwiers L.-H."/>
            <person name="Turgeon B."/>
            <person name="Goodwin S."/>
            <person name="Spatafora J."/>
            <person name="Crous P."/>
            <person name="Grigoriev I."/>
        </authorList>
    </citation>
    <scope>NUCLEOTIDE SEQUENCE</scope>
    <source>
        <strain evidence="2">CBS 110217</strain>
    </source>
</reference>
<gene>
    <name evidence="2" type="ORF">EK21DRAFT_86269</name>
</gene>
<keyword evidence="3" id="KW-1185">Reference proteome</keyword>
<dbReference type="Proteomes" id="UP000799777">
    <property type="component" value="Unassembled WGS sequence"/>
</dbReference>
<dbReference type="AlphaFoldDB" id="A0A9P4HH33"/>
<feature type="region of interest" description="Disordered" evidence="1">
    <location>
        <begin position="102"/>
        <end position="122"/>
    </location>
</feature>
<evidence type="ECO:0000313" key="2">
    <source>
        <dbReference type="EMBL" id="KAF2033474.1"/>
    </source>
</evidence>
<sequence length="182" mass="20140">MAYEREGSKGGASNLRKHAQRHIESDPSLSRINVIAGRAGRPKVSRKDRAACHSSQPTGAQQRRFGLSPTPEAYVNFNRIVHGADPPPEAYIDAQRIGHRADLPPEAYASRAQDIPDHEPDRSDKISYGFDTLDTLASAAGIVANDVPTPSEMIFRFNTAQLKDRPKEEQIFQSLWAETHTP</sequence>
<organism evidence="2 3">
    <name type="scientific">Setomelanomma holmii</name>
    <dbReference type="NCBI Taxonomy" id="210430"/>
    <lineage>
        <taxon>Eukaryota</taxon>
        <taxon>Fungi</taxon>
        <taxon>Dikarya</taxon>
        <taxon>Ascomycota</taxon>
        <taxon>Pezizomycotina</taxon>
        <taxon>Dothideomycetes</taxon>
        <taxon>Pleosporomycetidae</taxon>
        <taxon>Pleosporales</taxon>
        <taxon>Pleosporineae</taxon>
        <taxon>Phaeosphaeriaceae</taxon>
        <taxon>Setomelanomma</taxon>
    </lineage>
</organism>
<comment type="caution">
    <text evidence="2">The sequence shown here is derived from an EMBL/GenBank/DDBJ whole genome shotgun (WGS) entry which is preliminary data.</text>
</comment>
<dbReference type="EMBL" id="ML978166">
    <property type="protein sequence ID" value="KAF2033474.1"/>
    <property type="molecule type" value="Genomic_DNA"/>
</dbReference>
<name>A0A9P4HH33_9PLEO</name>
<feature type="region of interest" description="Disordered" evidence="1">
    <location>
        <begin position="1"/>
        <end position="67"/>
    </location>
</feature>
<evidence type="ECO:0000313" key="3">
    <source>
        <dbReference type="Proteomes" id="UP000799777"/>
    </source>
</evidence>
<protein>
    <submittedName>
        <fullName evidence="2">Uncharacterized protein</fullName>
    </submittedName>
</protein>